<keyword evidence="4" id="KW-1185">Reference proteome</keyword>
<comment type="caution">
    <text evidence="3">The sequence shown here is derived from an EMBL/GenBank/DDBJ whole genome shotgun (WGS) entry which is preliminary data.</text>
</comment>
<evidence type="ECO:0000256" key="1">
    <source>
        <dbReference type="SAM" id="MobiDB-lite"/>
    </source>
</evidence>
<dbReference type="SUPFAM" id="SSF81383">
    <property type="entry name" value="F-box domain"/>
    <property type="match status" value="1"/>
</dbReference>
<dbReference type="InterPro" id="IPR050796">
    <property type="entry name" value="SCF_F-box_component"/>
</dbReference>
<dbReference type="Pfam" id="PF00646">
    <property type="entry name" value="F-box"/>
    <property type="match status" value="1"/>
</dbReference>
<dbReference type="AlphaFoldDB" id="A0AAV5K524"/>
<dbReference type="InterPro" id="IPR036047">
    <property type="entry name" value="F-box-like_dom_sf"/>
</dbReference>
<protein>
    <recommendedName>
        <fullName evidence="2">F-box domain-containing protein</fullName>
    </recommendedName>
</protein>
<dbReference type="PANTHER" id="PTHR31672:SF13">
    <property type="entry name" value="F-BOX PROTEIN CPR30-LIKE"/>
    <property type="match status" value="1"/>
</dbReference>
<dbReference type="InterPro" id="IPR006527">
    <property type="entry name" value="F-box-assoc_dom_typ1"/>
</dbReference>
<accession>A0AAV5K524</accession>
<dbReference type="InterPro" id="IPR017451">
    <property type="entry name" value="F-box-assoc_interact_dom"/>
</dbReference>
<dbReference type="InterPro" id="IPR001810">
    <property type="entry name" value="F-box_dom"/>
</dbReference>
<dbReference type="NCBIfam" id="TIGR01640">
    <property type="entry name" value="F_box_assoc_1"/>
    <property type="match status" value="1"/>
</dbReference>
<gene>
    <name evidence="3" type="ORF">SLEP1_g29081</name>
</gene>
<dbReference type="PANTHER" id="PTHR31672">
    <property type="entry name" value="BNACNNG10540D PROTEIN"/>
    <property type="match status" value="1"/>
</dbReference>
<sequence>MSKLPLDIISDVFILLPVKTLVRFKCLSKPCCAVIDDPDFTRLHLERSKETRSNLNLILKGLNLYTVDFDTLDVAVPIDHPFSIATGTEAFGSCNGLIGLRNSERFLALFNPSTRKLMKLPTSPIDLPDDSSKSGYVFYGFGQDIKSNDYKVVRMVQFYKNEDDEEGCYYDYEVKIYSLMHNCWKKITKFPRYLRFLFMFFYHLLHRRGYGVLANGVLHWVLPPRSEMGWRNMIVGFDLGTEEFTEVPQPDNIDENFLLDVGVLDGCLCMICNYNQVNVEILVMKRYGLKESWTSLLSIQKATPTNLVKFLRPLAYSKDRMKVLLEMDSQKLVWYDLQRKKTRTVKIDGAPDSFSAGIFIGSLISLNDWDEEHSKKQKEQDKDRKRSGKKRDSFLSEGFKLVL</sequence>
<dbReference type="EMBL" id="BPVZ01000051">
    <property type="protein sequence ID" value="GKV18742.1"/>
    <property type="molecule type" value="Genomic_DNA"/>
</dbReference>
<dbReference type="Proteomes" id="UP001054252">
    <property type="component" value="Unassembled WGS sequence"/>
</dbReference>
<proteinExistence type="predicted"/>
<reference evidence="3 4" key="1">
    <citation type="journal article" date="2021" name="Commun. Biol.">
        <title>The genome of Shorea leprosula (Dipterocarpaceae) highlights the ecological relevance of drought in aseasonal tropical rainforests.</title>
        <authorList>
            <person name="Ng K.K.S."/>
            <person name="Kobayashi M.J."/>
            <person name="Fawcett J.A."/>
            <person name="Hatakeyama M."/>
            <person name="Paape T."/>
            <person name="Ng C.H."/>
            <person name="Ang C.C."/>
            <person name="Tnah L.H."/>
            <person name="Lee C.T."/>
            <person name="Nishiyama T."/>
            <person name="Sese J."/>
            <person name="O'Brien M.J."/>
            <person name="Copetti D."/>
            <person name="Mohd Noor M.I."/>
            <person name="Ong R.C."/>
            <person name="Putra M."/>
            <person name="Sireger I.Z."/>
            <person name="Indrioko S."/>
            <person name="Kosugi Y."/>
            <person name="Izuno A."/>
            <person name="Isagi Y."/>
            <person name="Lee S.L."/>
            <person name="Shimizu K.K."/>
        </authorList>
    </citation>
    <scope>NUCLEOTIDE SEQUENCE [LARGE SCALE GENOMIC DNA]</scope>
    <source>
        <strain evidence="3">214</strain>
    </source>
</reference>
<feature type="compositionally biased region" description="Basic and acidic residues" evidence="1">
    <location>
        <begin position="372"/>
        <end position="394"/>
    </location>
</feature>
<evidence type="ECO:0000313" key="4">
    <source>
        <dbReference type="Proteomes" id="UP001054252"/>
    </source>
</evidence>
<organism evidence="3 4">
    <name type="scientific">Rubroshorea leprosula</name>
    <dbReference type="NCBI Taxonomy" id="152421"/>
    <lineage>
        <taxon>Eukaryota</taxon>
        <taxon>Viridiplantae</taxon>
        <taxon>Streptophyta</taxon>
        <taxon>Embryophyta</taxon>
        <taxon>Tracheophyta</taxon>
        <taxon>Spermatophyta</taxon>
        <taxon>Magnoliopsida</taxon>
        <taxon>eudicotyledons</taxon>
        <taxon>Gunneridae</taxon>
        <taxon>Pentapetalae</taxon>
        <taxon>rosids</taxon>
        <taxon>malvids</taxon>
        <taxon>Malvales</taxon>
        <taxon>Dipterocarpaceae</taxon>
        <taxon>Rubroshorea</taxon>
    </lineage>
</organism>
<evidence type="ECO:0000313" key="3">
    <source>
        <dbReference type="EMBL" id="GKV18742.1"/>
    </source>
</evidence>
<dbReference type="Pfam" id="PF07734">
    <property type="entry name" value="FBA_1"/>
    <property type="match status" value="1"/>
</dbReference>
<evidence type="ECO:0000259" key="2">
    <source>
        <dbReference type="PROSITE" id="PS50181"/>
    </source>
</evidence>
<feature type="domain" description="F-box" evidence="2">
    <location>
        <begin position="1"/>
        <end position="43"/>
    </location>
</feature>
<feature type="region of interest" description="Disordered" evidence="1">
    <location>
        <begin position="371"/>
        <end position="397"/>
    </location>
</feature>
<dbReference type="PROSITE" id="PS50181">
    <property type="entry name" value="FBOX"/>
    <property type="match status" value="1"/>
</dbReference>
<name>A0AAV5K524_9ROSI</name>